<comment type="caution">
    <text evidence="1">The sequence shown here is derived from an EMBL/GenBank/DDBJ whole genome shotgun (WGS) entry which is preliminary data.</text>
</comment>
<evidence type="ECO:0000313" key="1">
    <source>
        <dbReference type="EMBL" id="MBT0607612.1"/>
    </source>
</evidence>
<organism evidence="1 2">
    <name type="scientific">Aequorivita echinoideorum</name>
    <dbReference type="NCBI Taxonomy" id="1549647"/>
    <lineage>
        <taxon>Bacteria</taxon>
        <taxon>Pseudomonadati</taxon>
        <taxon>Bacteroidota</taxon>
        <taxon>Flavobacteriia</taxon>
        <taxon>Flavobacteriales</taxon>
        <taxon>Flavobacteriaceae</taxon>
        <taxon>Aequorivita</taxon>
    </lineage>
</organism>
<sequence>MKTPVETENNRLIPSGKKFKLQVRKRFGFFEYWKTIKTYNTLADFSRKYQG</sequence>
<evidence type="ECO:0000313" key="2">
    <source>
        <dbReference type="Proteomes" id="UP001297092"/>
    </source>
</evidence>
<protein>
    <submittedName>
        <fullName evidence="1">Uncharacterized protein</fullName>
    </submittedName>
</protein>
<reference evidence="1 2" key="1">
    <citation type="submission" date="2021-05" db="EMBL/GenBank/DDBJ databases">
        <title>Aequorivita echinoideorum JCM 30378 genome.</title>
        <authorList>
            <person name="Zhang H."/>
            <person name="Li C."/>
        </authorList>
    </citation>
    <scope>NUCLEOTIDE SEQUENCE [LARGE SCALE GENOMIC DNA]</scope>
    <source>
        <strain evidence="1 2">JCM30378</strain>
    </source>
</reference>
<dbReference type="Proteomes" id="UP001297092">
    <property type="component" value="Unassembled WGS sequence"/>
</dbReference>
<keyword evidence="2" id="KW-1185">Reference proteome</keyword>
<name>A0ABS5S318_9FLAO</name>
<gene>
    <name evidence="1" type="ORF">KIV10_05405</name>
</gene>
<dbReference type="RefSeq" id="WP_214112469.1">
    <property type="nucleotide sequence ID" value="NZ_JAHCTB010000002.1"/>
</dbReference>
<dbReference type="EMBL" id="JAHCTB010000002">
    <property type="protein sequence ID" value="MBT0607612.1"/>
    <property type="molecule type" value="Genomic_DNA"/>
</dbReference>
<accession>A0ABS5S318</accession>
<proteinExistence type="predicted"/>